<gene>
    <name evidence="3" type="ORF">ABZV61_12980</name>
</gene>
<dbReference type="RefSeq" id="WP_356709625.1">
    <property type="nucleotide sequence ID" value="NZ_JBEXIP010000007.1"/>
</dbReference>
<evidence type="ECO:0000256" key="2">
    <source>
        <dbReference type="SAM" id="Phobius"/>
    </source>
</evidence>
<evidence type="ECO:0000313" key="4">
    <source>
        <dbReference type="Proteomes" id="UP001550044"/>
    </source>
</evidence>
<evidence type="ECO:0000256" key="1">
    <source>
        <dbReference type="SAM" id="MobiDB-lite"/>
    </source>
</evidence>
<keyword evidence="4" id="KW-1185">Reference proteome</keyword>
<keyword evidence="2" id="KW-0472">Membrane</keyword>
<evidence type="ECO:0000313" key="3">
    <source>
        <dbReference type="EMBL" id="MET8433698.1"/>
    </source>
</evidence>
<feature type="compositionally biased region" description="Low complexity" evidence="1">
    <location>
        <begin position="24"/>
        <end position="35"/>
    </location>
</feature>
<sequence>MTMPPQPPQGPYGPPQPLHPQPNPYAQQPPYGYPQQLPPQGPWGQPGMPGLPGARPPRKKRTGMVIGIAAAALVAVGALGYTAFQLVGAGKSVVGGFPEAEYRLTVPKKLLDEEYTLAEDASSTDGKEVEEVPDPSVRDVKAVVTRYASAEDGVLVISGMWGRIRMPEFTRDKILEGAAGEKGMTVVVPAREFTPDGYDITVACQVVTSKDAGTTSTIPMCAWGDDNTAAFVGLVTPKIAVQDPKSVDLEQAAADTAEVRAESRKPIG</sequence>
<comment type="caution">
    <text evidence="3">The sequence shown here is derived from an EMBL/GenBank/DDBJ whole genome shotgun (WGS) entry which is preliminary data.</text>
</comment>
<organism evidence="3 4">
    <name type="scientific">Streptomyces sp. 900116325</name>
    <dbReference type="NCBI Taxonomy" id="3154295"/>
    <lineage>
        <taxon>Bacteria</taxon>
        <taxon>Bacillati</taxon>
        <taxon>Actinomycetota</taxon>
        <taxon>Actinomycetes</taxon>
        <taxon>Kitasatosporales</taxon>
        <taxon>Streptomycetaceae</taxon>
        <taxon>Streptomyces</taxon>
    </lineage>
</organism>
<proteinExistence type="predicted"/>
<feature type="compositionally biased region" description="Pro residues" evidence="1">
    <location>
        <begin position="1"/>
        <end position="23"/>
    </location>
</feature>
<accession>A0ABV2U769</accession>
<keyword evidence="2" id="KW-1133">Transmembrane helix</keyword>
<name>A0ABV2U769_9ACTN</name>
<dbReference type="EMBL" id="JBEXIP010000007">
    <property type="protein sequence ID" value="MET8433698.1"/>
    <property type="molecule type" value="Genomic_DNA"/>
</dbReference>
<reference evidence="3 4" key="1">
    <citation type="submission" date="2024-06" db="EMBL/GenBank/DDBJ databases">
        <title>The Natural Products Discovery Center: Release of the First 8490 Sequenced Strains for Exploring Actinobacteria Biosynthetic Diversity.</title>
        <authorList>
            <person name="Kalkreuter E."/>
            <person name="Kautsar S.A."/>
            <person name="Yang D."/>
            <person name="Bader C.D."/>
            <person name="Teijaro C.N."/>
            <person name="Fluegel L."/>
            <person name="Davis C.M."/>
            <person name="Simpson J.R."/>
            <person name="Lauterbach L."/>
            <person name="Steele A.D."/>
            <person name="Gui C."/>
            <person name="Meng S."/>
            <person name="Li G."/>
            <person name="Viehrig K."/>
            <person name="Ye F."/>
            <person name="Su P."/>
            <person name="Kiefer A.F."/>
            <person name="Nichols A."/>
            <person name="Cepeda A.J."/>
            <person name="Yan W."/>
            <person name="Fan B."/>
            <person name="Jiang Y."/>
            <person name="Adhikari A."/>
            <person name="Zheng C.-J."/>
            <person name="Schuster L."/>
            <person name="Cowan T.M."/>
            <person name="Smanski M.J."/>
            <person name="Chevrette M.G."/>
            <person name="De Carvalho L.P.S."/>
            <person name="Shen B."/>
        </authorList>
    </citation>
    <scope>NUCLEOTIDE SEQUENCE [LARGE SCALE GENOMIC DNA]</scope>
    <source>
        <strain evidence="3 4">NPDC005137</strain>
    </source>
</reference>
<feature type="transmembrane region" description="Helical" evidence="2">
    <location>
        <begin position="64"/>
        <end position="84"/>
    </location>
</feature>
<dbReference type="Proteomes" id="UP001550044">
    <property type="component" value="Unassembled WGS sequence"/>
</dbReference>
<feature type="compositionally biased region" description="Low complexity" evidence="1">
    <location>
        <begin position="42"/>
        <end position="53"/>
    </location>
</feature>
<keyword evidence="2" id="KW-0812">Transmembrane</keyword>
<protein>
    <submittedName>
        <fullName evidence="3">Uncharacterized protein</fullName>
    </submittedName>
</protein>
<feature type="region of interest" description="Disordered" evidence="1">
    <location>
        <begin position="1"/>
        <end position="59"/>
    </location>
</feature>